<keyword evidence="2" id="KW-1185">Reference proteome</keyword>
<organism evidence="1 2">
    <name type="scientific">Fluviibacter phosphoraccumulans</name>
    <dbReference type="NCBI Taxonomy" id="1751046"/>
    <lineage>
        <taxon>Bacteria</taxon>
        <taxon>Pseudomonadati</taxon>
        <taxon>Pseudomonadota</taxon>
        <taxon>Betaproteobacteria</taxon>
        <taxon>Rhodocyclales</taxon>
        <taxon>Fluviibacteraceae</taxon>
        <taxon>Fluviibacter</taxon>
    </lineage>
</organism>
<sequence length="174" mass="18406">MTTVNETAARLASAKLRAEEATDALNAAQNRADALASKVANARARQQAITNARLEGEGTEAETAEFAALSGDIEMLTGMHNEATESLQPLGRAALAAGNDVLMLTQALERVTAEEKYQAIAARTAEIEALLCKAITLQFEAGQAIGRGPLISNSWRMTSGLDRIVRVNALPESV</sequence>
<name>A0A679HYF6_9RHOO</name>
<dbReference type="EMBL" id="AP022345">
    <property type="protein sequence ID" value="BBU70060.1"/>
    <property type="molecule type" value="Genomic_DNA"/>
</dbReference>
<gene>
    <name evidence="1" type="ORF">ICHIAU1_23430</name>
</gene>
<dbReference type="RefSeq" id="WP_162049307.1">
    <property type="nucleotide sequence ID" value="NZ_AP019011.1"/>
</dbReference>
<evidence type="ECO:0000313" key="2">
    <source>
        <dbReference type="Proteomes" id="UP000463961"/>
    </source>
</evidence>
<proteinExistence type="predicted"/>
<protein>
    <submittedName>
        <fullName evidence="1">Uncharacterized protein</fullName>
    </submittedName>
</protein>
<accession>A0A679HYF6</accession>
<dbReference type="AlphaFoldDB" id="A0A679HYF6"/>
<dbReference type="Proteomes" id="UP000463961">
    <property type="component" value="Chromosome"/>
</dbReference>
<reference evidence="2" key="1">
    <citation type="submission" date="2020-01" db="EMBL/GenBank/DDBJ databases">
        <title>Phosphoaccumulans saitamaens gen. nov., sp. nov., a polyphosphate accumulating bacterium isolated from surface river water.</title>
        <authorList>
            <person name="Watanabe K."/>
            <person name="Suda W."/>
        </authorList>
    </citation>
    <scope>NUCLEOTIDE SEQUENCE [LARGE SCALE GENOMIC DNA]</scope>
    <source>
        <strain evidence="2">ICHIAU1</strain>
    </source>
</reference>
<evidence type="ECO:0000313" key="1">
    <source>
        <dbReference type="EMBL" id="BBU70060.1"/>
    </source>
</evidence>